<comment type="caution">
    <text evidence="1">The sequence shown here is derived from an EMBL/GenBank/DDBJ whole genome shotgun (WGS) entry which is preliminary data.</text>
</comment>
<protein>
    <submittedName>
        <fullName evidence="1">Uncharacterized protein</fullName>
    </submittedName>
</protein>
<sequence length="97" mass="10561">METSPFTSRQCSKKVPRLVTAAYAADTLFCQSTATRWKEWHTRKPSNCSVTPGELSQVVVLDTSVLETAPPSPAQSPTTATPLASLFTVTDQSSGWW</sequence>
<evidence type="ECO:0000313" key="1">
    <source>
        <dbReference type="EMBL" id="KAH6941748.1"/>
    </source>
</evidence>
<organism evidence="1 2">
    <name type="scientific">Hyalomma asiaticum</name>
    <name type="common">Tick</name>
    <dbReference type="NCBI Taxonomy" id="266040"/>
    <lineage>
        <taxon>Eukaryota</taxon>
        <taxon>Metazoa</taxon>
        <taxon>Ecdysozoa</taxon>
        <taxon>Arthropoda</taxon>
        <taxon>Chelicerata</taxon>
        <taxon>Arachnida</taxon>
        <taxon>Acari</taxon>
        <taxon>Parasitiformes</taxon>
        <taxon>Ixodida</taxon>
        <taxon>Ixodoidea</taxon>
        <taxon>Ixodidae</taxon>
        <taxon>Hyalomminae</taxon>
        <taxon>Hyalomma</taxon>
    </lineage>
</organism>
<gene>
    <name evidence="1" type="ORF">HPB50_023137</name>
</gene>
<accession>A0ACB7T6J2</accession>
<reference evidence="1" key="1">
    <citation type="submission" date="2020-05" db="EMBL/GenBank/DDBJ databases">
        <title>Large-scale comparative analyses of tick genomes elucidate their genetic diversity and vector capacities.</title>
        <authorList>
            <person name="Jia N."/>
            <person name="Wang J."/>
            <person name="Shi W."/>
            <person name="Du L."/>
            <person name="Sun Y."/>
            <person name="Zhan W."/>
            <person name="Jiang J."/>
            <person name="Wang Q."/>
            <person name="Zhang B."/>
            <person name="Ji P."/>
            <person name="Sakyi L.B."/>
            <person name="Cui X."/>
            <person name="Yuan T."/>
            <person name="Jiang B."/>
            <person name="Yang W."/>
            <person name="Lam T.T.-Y."/>
            <person name="Chang Q."/>
            <person name="Ding S."/>
            <person name="Wang X."/>
            <person name="Zhu J."/>
            <person name="Ruan X."/>
            <person name="Zhao L."/>
            <person name="Wei J."/>
            <person name="Que T."/>
            <person name="Du C."/>
            <person name="Cheng J."/>
            <person name="Dai P."/>
            <person name="Han X."/>
            <person name="Huang E."/>
            <person name="Gao Y."/>
            <person name="Liu J."/>
            <person name="Shao H."/>
            <person name="Ye R."/>
            <person name="Li L."/>
            <person name="Wei W."/>
            <person name="Wang X."/>
            <person name="Wang C."/>
            <person name="Yang T."/>
            <person name="Huo Q."/>
            <person name="Li W."/>
            <person name="Guo W."/>
            <person name="Chen H."/>
            <person name="Zhou L."/>
            <person name="Ni X."/>
            <person name="Tian J."/>
            <person name="Zhou Y."/>
            <person name="Sheng Y."/>
            <person name="Liu T."/>
            <person name="Pan Y."/>
            <person name="Xia L."/>
            <person name="Li J."/>
            <person name="Zhao F."/>
            <person name="Cao W."/>
        </authorList>
    </citation>
    <scope>NUCLEOTIDE SEQUENCE</scope>
    <source>
        <strain evidence="1">Hyas-2018</strain>
    </source>
</reference>
<keyword evidence="2" id="KW-1185">Reference proteome</keyword>
<dbReference type="EMBL" id="CM023491">
    <property type="protein sequence ID" value="KAH6941748.1"/>
    <property type="molecule type" value="Genomic_DNA"/>
</dbReference>
<dbReference type="Proteomes" id="UP000821845">
    <property type="component" value="Chromosome 11"/>
</dbReference>
<proteinExistence type="predicted"/>
<evidence type="ECO:0000313" key="2">
    <source>
        <dbReference type="Proteomes" id="UP000821845"/>
    </source>
</evidence>
<name>A0ACB7T6J2_HYAAI</name>